<name>A0A845F2G5_9BACL</name>
<sequence length="124" mass="13932">MKIYNFSRSAGKEITKFGSQFMMSRITQTDSSVHIGAMYLDKEGLIGFHQAVTPQLLLIVSGEGLVRGEDNELMKVKEGDAVFWNKDEWHETTTEKGLTAIAIEGEFDPELFLNEKEVAEETEA</sequence>
<dbReference type="Proteomes" id="UP000447833">
    <property type="component" value="Unassembled WGS sequence"/>
</dbReference>
<dbReference type="AlphaFoldDB" id="A0A845F2G5"/>
<evidence type="ECO:0000313" key="1">
    <source>
        <dbReference type="EMBL" id="MYL64875.1"/>
    </source>
</evidence>
<dbReference type="SUPFAM" id="SSF51182">
    <property type="entry name" value="RmlC-like cupins"/>
    <property type="match status" value="1"/>
</dbReference>
<proteinExistence type="predicted"/>
<reference evidence="1 2" key="1">
    <citation type="submission" date="2019-11" db="EMBL/GenBank/DDBJ databases">
        <title>Genome sequences of 17 halophilic strains isolated from different environments.</title>
        <authorList>
            <person name="Furrow R.E."/>
        </authorList>
    </citation>
    <scope>NUCLEOTIDE SEQUENCE [LARGE SCALE GENOMIC DNA]</scope>
    <source>
        <strain evidence="1 2">22506_14_FS</strain>
    </source>
</reference>
<accession>A0A845F2G5</accession>
<dbReference type="InterPro" id="IPR011051">
    <property type="entry name" value="RmlC_Cupin_sf"/>
</dbReference>
<evidence type="ECO:0000313" key="2">
    <source>
        <dbReference type="Proteomes" id="UP000447833"/>
    </source>
</evidence>
<dbReference type="RefSeq" id="WP_160920280.1">
    <property type="nucleotide sequence ID" value="NZ_WMEY01000005.1"/>
</dbReference>
<dbReference type="InterPro" id="IPR014710">
    <property type="entry name" value="RmlC-like_jellyroll"/>
</dbReference>
<gene>
    <name evidence="1" type="ORF">GLW07_16065</name>
</gene>
<dbReference type="EMBL" id="WMEY01000005">
    <property type="protein sequence ID" value="MYL64875.1"/>
    <property type="molecule type" value="Genomic_DNA"/>
</dbReference>
<protein>
    <submittedName>
        <fullName evidence="1">Cupin domain-containing protein</fullName>
    </submittedName>
</protein>
<comment type="caution">
    <text evidence="1">The sequence shown here is derived from an EMBL/GenBank/DDBJ whole genome shotgun (WGS) entry which is preliminary data.</text>
</comment>
<organism evidence="1 2">
    <name type="scientific">Guptibacillus hwajinpoensis</name>
    <dbReference type="NCBI Taxonomy" id="208199"/>
    <lineage>
        <taxon>Bacteria</taxon>
        <taxon>Bacillati</taxon>
        <taxon>Bacillota</taxon>
        <taxon>Bacilli</taxon>
        <taxon>Bacillales</taxon>
        <taxon>Guptibacillaceae</taxon>
        <taxon>Guptibacillus</taxon>
    </lineage>
</organism>
<dbReference type="Gene3D" id="2.60.120.10">
    <property type="entry name" value="Jelly Rolls"/>
    <property type="match status" value="1"/>
</dbReference>